<name>A0AAN2RG50_STRSU</name>
<dbReference type="Gene3D" id="3.30.870.10">
    <property type="entry name" value="Endonuclease Chain A"/>
    <property type="match status" value="1"/>
</dbReference>
<reference evidence="1 2" key="1">
    <citation type="submission" date="2016-02" db="EMBL/GenBank/DDBJ databases">
        <authorList>
            <consortium name="Pathogen Informatics"/>
        </authorList>
    </citation>
    <scope>NUCLEOTIDE SEQUENCE [LARGE SCALE GENOMIC DNA]</scope>
    <source>
        <strain evidence="1 2">LSS30</strain>
    </source>
</reference>
<dbReference type="Proteomes" id="UP000074664">
    <property type="component" value="Unassembled WGS sequence"/>
</dbReference>
<organism evidence="1 2">
    <name type="scientific">Streptococcus suis</name>
    <dbReference type="NCBI Taxonomy" id="1307"/>
    <lineage>
        <taxon>Bacteria</taxon>
        <taxon>Bacillati</taxon>
        <taxon>Bacillota</taxon>
        <taxon>Bacilli</taxon>
        <taxon>Lactobacillales</taxon>
        <taxon>Streptococcaceae</taxon>
        <taxon>Streptococcus</taxon>
    </lineage>
</organism>
<comment type="caution">
    <text evidence="1">The sequence shown here is derived from an EMBL/GenBank/DDBJ whole genome shotgun (WGS) entry which is preliminary data.</text>
</comment>
<accession>A0AAN2RG50</accession>
<protein>
    <submittedName>
        <fullName evidence="1">Predicted HKD family nuclease</fullName>
    </submittedName>
</protein>
<gene>
    <name evidence="1" type="ORF">ERS132392_01556</name>
</gene>
<proteinExistence type="predicted"/>
<dbReference type="RefSeq" id="WP_053042386.1">
    <property type="nucleotide sequence ID" value="NZ_CEDH01000008.1"/>
</dbReference>
<sequence>MKLHNQPMDGGFGDQVISWLENSTGEFIAISAFAKNSGILLLENALKQFKENGGMIKFIVGIDLDGTSVEALKNLYRIADELFVIHSENNITFHPKIYSINHGGTYNIAVGSNNLTRGGLFNNFEASIITENIASTNPLVLELNRLVQLYSDTTNDTVRKIQDLSDIIDLQHNGYIKTEKDIQLKLIRTKSVTIRKKSTNQSHLFGKAQTLISSSQTTIQQHTPSPITSPTHAIIPNTPTLPNIQNEIFWFESGRMTGGSKNILDLSKSGKIQSGSAENTIYYDDIQNVQGGVKFFGLDPHVPQTKDIVINYNGENFFPATILYSDSNQNWRIQIKGDNDNGVSITSVIGLSMVDKLLLFDKVDDSHYILNIVPITEMSTLQNNSLFWATNGVNNKGRKFGYILKELEE</sequence>
<evidence type="ECO:0000313" key="1">
    <source>
        <dbReference type="EMBL" id="CYU69963.1"/>
    </source>
</evidence>
<evidence type="ECO:0000313" key="2">
    <source>
        <dbReference type="Proteomes" id="UP000074664"/>
    </source>
</evidence>
<dbReference type="EMBL" id="FIGH01000007">
    <property type="protein sequence ID" value="CYU69963.1"/>
    <property type="molecule type" value="Genomic_DNA"/>
</dbReference>
<dbReference type="AlphaFoldDB" id="A0AAN2RG50"/>